<name>A0ACA9M6D2_9GLOM</name>
<comment type="caution">
    <text evidence="1">The sequence shown here is derived from an EMBL/GenBank/DDBJ whole genome shotgun (WGS) entry which is preliminary data.</text>
</comment>
<evidence type="ECO:0000313" key="1">
    <source>
        <dbReference type="EMBL" id="CAG8572215.1"/>
    </source>
</evidence>
<dbReference type="Proteomes" id="UP000789525">
    <property type="component" value="Unassembled WGS sequence"/>
</dbReference>
<protein>
    <submittedName>
        <fullName evidence="1">13868_t:CDS:1</fullName>
    </submittedName>
</protein>
<accession>A0ACA9M6D2</accession>
<dbReference type="EMBL" id="CAJVPT010010647">
    <property type="protein sequence ID" value="CAG8572215.1"/>
    <property type="molecule type" value="Genomic_DNA"/>
</dbReference>
<organism evidence="1 2">
    <name type="scientific">Acaulospora colombiana</name>
    <dbReference type="NCBI Taxonomy" id="27376"/>
    <lineage>
        <taxon>Eukaryota</taxon>
        <taxon>Fungi</taxon>
        <taxon>Fungi incertae sedis</taxon>
        <taxon>Mucoromycota</taxon>
        <taxon>Glomeromycotina</taxon>
        <taxon>Glomeromycetes</taxon>
        <taxon>Diversisporales</taxon>
        <taxon>Acaulosporaceae</taxon>
        <taxon>Acaulospora</taxon>
    </lineage>
</organism>
<feature type="non-terminal residue" evidence="1">
    <location>
        <position position="78"/>
    </location>
</feature>
<proteinExistence type="predicted"/>
<sequence length="78" mass="8893">MVEQAEWSPPSTKAAALIYWRKPEEWASLIDKWVLDSGLNNSILTIYEIAHGEETEGLEFHGLDQTILLKALDILVKR</sequence>
<evidence type="ECO:0000313" key="2">
    <source>
        <dbReference type="Proteomes" id="UP000789525"/>
    </source>
</evidence>
<reference evidence="1" key="1">
    <citation type="submission" date="2021-06" db="EMBL/GenBank/DDBJ databases">
        <authorList>
            <person name="Kallberg Y."/>
            <person name="Tangrot J."/>
            <person name="Rosling A."/>
        </authorList>
    </citation>
    <scope>NUCLEOTIDE SEQUENCE</scope>
    <source>
        <strain evidence="1">CL356</strain>
    </source>
</reference>
<keyword evidence="2" id="KW-1185">Reference proteome</keyword>
<gene>
    <name evidence="1" type="ORF">ACOLOM_LOCUS5642</name>
</gene>